<dbReference type="EMBL" id="PGTB01000010">
    <property type="protein sequence ID" value="PJE37710.1"/>
    <property type="molecule type" value="Genomic_DNA"/>
</dbReference>
<accession>A0A2M8J4K3</accession>
<comment type="caution">
    <text evidence="2">The sequence shown here is derived from an EMBL/GenBank/DDBJ whole genome shotgun (WGS) entry which is preliminary data.</text>
</comment>
<dbReference type="SUPFAM" id="SSF51126">
    <property type="entry name" value="Pectin lyase-like"/>
    <property type="match status" value="1"/>
</dbReference>
<dbReference type="InterPro" id="IPR012334">
    <property type="entry name" value="Pectin_lyas_fold"/>
</dbReference>
<gene>
    <name evidence="2" type="ORF">CVM52_05565</name>
</gene>
<dbReference type="OrthoDB" id="7798885at2"/>
<organism evidence="2 3">
    <name type="scientific">Pseudooceanicola lipolyticus</name>
    <dbReference type="NCBI Taxonomy" id="2029104"/>
    <lineage>
        <taxon>Bacteria</taxon>
        <taxon>Pseudomonadati</taxon>
        <taxon>Pseudomonadota</taxon>
        <taxon>Alphaproteobacteria</taxon>
        <taxon>Rhodobacterales</taxon>
        <taxon>Paracoccaceae</taxon>
        <taxon>Pseudooceanicola</taxon>
    </lineage>
</organism>
<name>A0A2M8J4K3_9RHOB</name>
<evidence type="ECO:0000313" key="3">
    <source>
        <dbReference type="Proteomes" id="UP000231553"/>
    </source>
</evidence>
<reference evidence="2 3" key="1">
    <citation type="journal article" date="2018" name="Int. J. Syst. Evol. Microbiol.">
        <title>Pseudooceanicola lipolyticus sp. nov., a marine alphaproteobacterium, reclassification of Oceanicola flagellatus as Pseudooceanicola flagellatus comb. nov. and emended description of the genus Pseudooceanicola.</title>
        <authorList>
            <person name="Huang M.-M."/>
            <person name="Guo L.-L."/>
            <person name="Wu Y.-H."/>
            <person name="Lai Q.-L."/>
            <person name="Shao Z.-Z."/>
            <person name="Wang C.-S."/>
            <person name="Wu M."/>
            <person name="Xu X.-W."/>
        </authorList>
    </citation>
    <scope>NUCLEOTIDE SEQUENCE [LARGE SCALE GENOMIC DNA]</scope>
    <source>
        <strain evidence="2 3">157</strain>
    </source>
</reference>
<dbReference type="AlphaFoldDB" id="A0A2M8J4K3"/>
<protein>
    <submittedName>
        <fullName evidence="2">Uncharacterized protein</fullName>
    </submittedName>
</protein>
<feature type="compositionally biased region" description="Polar residues" evidence="1">
    <location>
        <begin position="287"/>
        <end position="296"/>
    </location>
</feature>
<sequence>MASTTTLSGNYGYTAYRYSGDASVIDASDASWIVANTGSNINLYPFLINNASDGIEVFGITINGQVSQTLDWANAYINSAAVMVRDTADSILHDITITNPWDALRVAGGSNGFEIYNVHVTGARDDAIENDDGASGVIRDSLFDGVFSGISLGNKYTPNRTNQVVEIDNVLLRMESYLYRGDVTHGSPFKMVENSPKLKITDSVIAIEDTDHIGDWRLDLAWDKTIESSGNVFLNLSDKALPSDYPMPGAGWTVLQGQAARDYWAKARAEWIAEQDGSTAPVAEVPQGSTSNSDTPQVVDEADDVLLPAPLPGPGPEVSIKTVPDFNHNTDKIVLDSSIFTSLTAPNAAGYRTLDQTFFEIARQAGDSNDYIMYKWKTGELFYDADGTGAGAQVKIAQLEERLSLDHTHFVVSDGTGVPAVSVLPGPVDESTVEATRNTAASTSPDALTIDTIPATGHHLDLIGDFEPGTNKILLDHDVFKSLTGSNGSSSGELDVSQFKIAERAGDADDHIMYKWKTGELFYDADGAGGQAQVLIAELDLRMSLDHSDFLIV</sequence>
<dbReference type="Proteomes" id="UP000231553">
    <property type="component" value="Unassembled WGS sequence"/>
</dbReference>
<dbReference type="RefSeq" id="WP_100161558.1">
    <property type="nucleotide sequence ID" value="NZ_PGTB01000010.1"/>
</dbReference>
<keyword evidence="3" id="KW-1185">Reference proteome</keyword>
<feature type="region of interest" description="Disordered" evidence="1">
    <location>
        <begin position="275"/>
        <end position="297"/>
    </location>
</feature>
<dbReference type="Gene3D" id="2.160.20.10">
    <property type="entry name" value="Single-stranded right-handed beta-helix, Pectin lyase-like"/>
    <property type="match status" value="1"/>
</dbReference>
<proteinExistence type="predicted"/>
<dbReference type="InterPro" id="IPR011050">
    <property type="entry name" value="Pectin_lyase_fold/virulence"/>
</dbReference>
<evidence type="ECO:0000313" key="2">
    <source>
        <dbReference type="EMBL" id="PJE37710.1"/>
    </source>
</evidence>
<evidence type="ECO:0000256" key="1">
    <source>
        <dbReference type="SAM" id="MobiDB-lite"/>
    </source>
</evidence>